<dbReference type="RefSeq" id="WP_230988436.1">
    <property type="nucleotide sequence ID" value="NZ_BJMM01000002.1"/>
</dbReference>
<dbReference type="AlphaFoldDB" id="A0A4Y3QUW8"/>
<comment type="caution">
    <text evidence="2">The sequence shown here is derived from an EMBL/GenBank/DDBJ whole genome shotgun (WGS) entry which is preliminary data.</text>
</comment>
<name>A0A4Y3QUW8_STRCI</name>
<feature type="compositionally biased region" description="Basic and acidic residues" evidence="1">
    <location>
        <begin position="75"/>
        <end position="122"/>
    </location>
</feature>
<reference evidence="2 3" key="1">
    <citation type="submission" date="2019-06" db="EMBL/GenBank/DDBJ databases">
        <title>Whole genome shotgun sequence of Streptomyces cacaoi subsp. cacaoi NBRC 12748.</title>
        <authorList>
            <person name="Hosoyama A."/>
            <person name="Uohara A."/>
            <person name="Ohji S."/>
            <person name="Ichikawa N."/>
        </authorList>
    </citation>
    <scope>NUCLEOTIDE SEQUENCE [LARGE SCALE GENOMIC DNA]</scope>
    <source>
        <strain evidence="2 3">NBRC 12748</strain>
    </source>
</reference>
<proteinExistence type="predicted"/>
<dbReference type="EMBL" id="BJMM01000002">
    <property type="protein sequence ID" value="GEB47800.1"/>
    <property type="molecule type" value="Genomic_DNA"/>
</dbReference>
<feature type="compositionally biased region" description="Low complexity" evidence="1">
    <location>
        <begin position="63"/>
        <end position="74"/>
    </location>
</feature>
<protein>
    <submittedName>
        <fullName evidence="2">Uncharacterized protein</fullName>
    </submittedName>
</protein>
<evidence type="ECO:0000256" key="1">
    <source>
        <dbReference type="SAM" id="MobiDB-lite"/>
    </source>
</evidence>
<feature type="compositionally biased region" description="Basic and acidic residues" evidence="1">
    <location>
        <begin position="1"/>
        <end position="24"/>
    </location>
</feature>
<accession>A0A4Y3QUW8</accession>
<feature type="region of interest" description="Disordered" evidence="1">
    <location>
        <begin position="1"/>
        <end position="122"/>
    </location>
</feature>
<evidence type="ECO:0000313" key="3">
    <source>
        <dbReference type="Proteomes" id="UP000319210"/>
    </source>
</evidence>
<feature type="compositionally biased region" description="Basic and acidic residues" evidence="1">
    <location>
        <begin position="31"/>
        <end position="48"/>
    </location>
</feature>
<sequence length="122" mass="13685">MSKRQPDQEGGRPDQARGPGERQFHGGMPQKPDDEQLARRAEAERVENGVDAYDPEDVPAAAPPSEGTPTGRTPGTEDVRRSGQYESERAEVDRELARGELDPDQLQARKDRRDFPPTRYDE</sequence>
<dbReference type="Proteomes" id="UP000319210">
    <property type="component" value="Unassembled WGS sequence"/>
</dbReference>
<organism evidence="2 3">
    <name type="scientific">Streptomyces cacaoi</name>
    <dbReference type="NCBI Taxonomy" id="1898"/>
    <lineage>
        <taxon>Bacteria</taxon>
        <taxon>Bacillati</taxon>
        <taxon>Actinomycetota</taxon>
        <taxon>Actinomycetes</taxon>
        <taxon>Kitasatosporales</taxon>
        <taxon>Streptomycetaceae</taxon>
        <taxon>Streptomyces</taxon>
    </lineage>
</organism>
<gene>
    <name evidence="2" type="ORF">SCA03_03510</name>
</gene>
<keyword evidence="3" id="KW-1185">Reference proteome</keyword>
<evidence type="ECO:0000313" key="2">
    <source>
        <dbReference type="EMBL" id="GEB47800.1"/>
    </source>
</evidence>